<protein>
    <submittedName>
        <fullName evidence="2">Uncharacterized protein</fullName>
    </submittedName>
</protein>
<keyword evidence="1" id="KW-0472">Membrane</keyword>
<sequence>MGSCYVLFYMKICKLMPSSLELRGSNLFQYFFAFSAPDNFLPFKDFESNIGMKSNQKGVHGLGTRKVRVVSPDISIGQHSSEGCKPIHVCRCVTHSNTQPIIYDLQTDMTLLSLITSSPMKLFEQRIYASVIICLPLSLLFVLIVCRCNLSKLYVHRNVYDDKPTLKKSKPAPKLKAPKNGCHFH</sequence>
<accession>A0A1A9UI74</accession>
<feature type="transmembrane region" description="Helical" evidence="1">
    <location>
        <begin position="127"/>
        <end position="145"/>
    </location>
</feature>
<dbReference type="VEuPathDB" id="VectorBase:GAUT005672"/>
<keyword evidence="1" id="KW-1133">Transmembrane helix</keyword>
<keyword evidence="1" id="KW-0812">Transmembrane</keyword>
<organism evidence="2 3">
    <name type="scientific">Glossina austeni</name>
    <name type="common">Savannah tsetse fly</name>
    <dbReference type="NCBI Taxonomy" id="7395"/>
    <lineage>
        <taxon>Eukaryota</taxon>
        <taxon>Metazoa</taxon>
        <taxon>Ecdysozoa</taxon>
        <taxon>Arthropoda</taxon>
        <taxon>Hexapoda</taxon>
        <taxon>Insecta</taxon>
        <taxon>Pterygota</taxon>
        <taxon>Neoptera</taxon>
        <taxon>Endopterygota</taxon>
        <taxon>Diptera</taxon>
        <taxon>Brachycera</taxon>
        <taxon>Muscomorpha</taxon>
        <taxon>Hippoboscoidea</taxon>
        <taxon>Glossinidae</taxon>
        <taxon>Glossina</taxon>
    </lineage>
</organism>
<evidence type="ECO:0000313" key="3">
    <source>
        <dbReference type="Proteomes" id="UP000078200"/>
    </source>
</evidence>
<keyword evidence="3" id="KW-1185">Reference proteome</keyword>
<proteinExistence type="predicted"/>
<evidence type="ECO:0000256" key="1">
    <source>
        <dbReference type="SAM" id="Phobius"/>
    </source>
</evidence>
<dbReference type="AlphaFoldDB" id="A0A1A9UI74"/>
<reference evidence="2" key="1">
    <citation type="submission" date="2020-05" db="UniProtKB">
        <authorList>
            <consortium name="EnsemblMetazoa"/>
        </authorList>
    </citation>
    <scope>IDENTIFICATION</scope>
    <source>
        <strain evidence="2">TTRI</strain>
    </source>
</reference>
<name>A0A1A9UI74_GLOAU</name>
<dbReference type="EnsemblMetazoa" id="GAUT005672-RA">
    <property type="protein sequence ID" value="GAUT005672-PA"/>
    <property type="gene ID" value="GAUT005672"/>
</dbReference>
<dbReference type="Proteomes" id="UP000078200">
    <property type="component" value="Unassembled WGS sequence"/>
</dbReference>
<evidence type="ECO:0000313" key="2">
    <source>
        <dbReference type="EnsemblMetazoa" id="GAUT005672-PA"/>
    </source>
</evidence>